<comment type="function">
    <text evidence="14">Regulatory subunit which plays a role in the allosteric regulation of the enzyme catalyzing the decarboxylation of isocitrate (ICT) into alpha-ketoglutarate. The heterodimer composed of the alpha (IDH3A) and beta (IDH3B) subunits and the heterodimer composed of the alpha (IDH3A) and gamma (IDH3G) subunits, have considerable basal activity but the full activity of the heterotetramer (containing two subunits of IDH3A, one of IDH3B and one of IDH3G) requires the assembly and cooperative function of both heterodimers.</text>
</comment>
<evidence type="ECO:0007829" key="20">
    <source>
        <dbReference type="PeptideAtlas" id="A0A5G2QJF8"/>
    </source>
</evidence>
<protein>
    <recommendedName>
        <fullName evidence="15">Isocitrate dehydrogenase [NAD] subunit, mitochondrial</fullName>
    </recommendedName>
</protein>
<feature type="compositionally biased region" description="Pro residues" evidence="16">
    <location>
        <begin position="330"/>
        <end position="341"/>
    </location>
</feature>
<reference evidence="18" key="4">
    <citation type="submission" date="2025-09" db="UniProtKB">
        <authorList>
            <consortium name="Ensembl"/>
        </authorList>
    </citation>
    <scope>IDENTIFICATION</scope>
</reference>
<feature type="domain" description="Isopropylmalate dehydrogenase-like" evidence="17">
    <location>
        <begin position="19"/>
        <end position="324"/>
    </location>
</feature>
<evidence type="ECO:0000256" key="1">
    <source>
        <dbReference type="ARBA" id="ARBA00001936"/>
    </source>
</evidence>
<evidence type="ECO:0000256" key="3">
    <source>
        <dbReference type="ARBA" id="ARBA00004173"/>
    </source>
</evidence>
<reference evidence="18" key="3">
    <citation type="submission" date="2025-08" db="UniProtKB">
        <authorList>
            <consortium name="Ensembl"/>
        </authorList>
    </citation>
    <scope>IDENTIFICATION</scope>
</reference>
<dbReference type="Pfam" id="PF00180">
    <property type="entry name" value="Iso_dh"/>
    <property type="match status" value="1"/>
</dbReference>
<sequence length="506" mass="54933">EAPRRSFSPPSAKYGGRHTVTMIPGDGIGPELMLHVKSVFRHACVPVDFEEVHVSSNADEEDIRNAIMAIRRNRVALKGNIETNHNLPPSHKSRNNILRTSLDLYANVIHCKSLPGVVTRHRDVDILIVRENTEGEYSSLEHESVAGVVESLKIITKAKSLRIAEYAFKLAQETGRKKVTAVHKANIMKLGDGLFLQCCKEVAAGYPHITFENMIVDNTTMQLVSRPQQFDVMVMPNLYGNIVNNVCAGLVGGPGLVAGANYGHVYAVFETATRNTGKSIANKNIANPTATLLASCMMLDHLKLHSYATSIRKAVLASMDNENVSLPFSPRLPLPQRPGPGPTGADRPPKGLGTVPWWLPLPPRSGWLPGGVGRLGLSCYRCPPGAGAVGGLGPLQGRAWGLAGPGTLPERAQACHLRRCTRQTSGARARRRKPSRTSFATSASSTGGRWRPRPPWGLCRPLCRCPLHPQLPSQPGVWTQNKPASAQPLAACFCYSGTLVFRVTLY</sequence>
<keyword evidence="20" id="KW-1267">Proteomics identification</keyword>
<dbReference type="Gene3D" id="3.40.718.10">
    <property type="entry name" value="Isopropylmalate Dehydrogenase"/>
    <property type="match status" value="1"/>
</dbReference>
<dbReference type="ExpressionAtlas" id="A0A5G2QJF8">
    <property type="expression patterns" value="baseline and differential"/>
</dbReference>
<evidence type="ECO:0000256" key="2">
    <source>
        <dbReference type="ARBA" id="ARBA00001946"/>
    </source>
</evidence>
<evidence type="ECO:0000256" key="11">
    <source>
        <dbReference type="ARBA" id="ARBA00022946"/>
    </source>
</evidence>
<dbReference type="GO" id="GO:0005730">
    <property type="term" value="C:nucleolus"/>
    <property type="evidence" value="ECO:0007669"/>
    <property type="project" value="Ensembl"/>
</dbReference>
<proteinExistence type="evidence at protein level"/>
<evidence type="ECO:0000313" key="18">
    <source>
        <dbReference type="Ensembl" id="ENSSSCP00000062175.2"/>
    </source>
</evidence>
<comment type="cofactor">
    <cofactor evidence="1">
        <name>Mn(2+)</name>
        <dbReference type="ChEBI" id="CHEBI:29035"/>
    </cofactor>
</comment>
<feature type="compositionally biased region" description="Low complexity" evidence="16">
    <location>
        <begin position="436"/>
        <end position="449"/>
    </location>
</feature>
<evidence type="ECO:0000256" key="14">
    <source>
        <dbReference type="ARBA" id="ARBA00049641"/>
    </source>
</evidence>
<evidence type="ECO:0000256" key="9">
    <source>
        <dbReference type="ARBA" id="ARBA00022840"/>
    </source>
</evidence>
<comment type="similarity">
    <text evidence="4 15">Belongs to the isocitrate and isopropylmalate dehydrogenases family.</text>
</comment>
<dbReference type="NCBIfam" id="TIGR00175">
    <property type="entry name" value="mito_nad_idh"/>
    <property type="match status" value="1"/>
</dbReference>
<evidence type="ECO:0000259" key="17">
    <source>
        <dbReference type="SMART" id="SM01329"/>
    </source>
</evidence>
<dbReference type="GO" id="GO:0000287">
    <property type="term" value="F:magnesium ion binding"/>
    <property type="evidence" value="ECO:0007669"/>
    <property type="project" value="UniProtKB-UniRule"/>
</dbReference>
<reference evidence="19" key="1">
    <citation type="submission" date="2009-11" db="EMBL/GenBank/DDBJ databases">
        <authorList>
            <consortium name="Porcine genome sequencing project"/>
        </authorList>
    </citation>
    <scope>NUCLEOTIDE SEQUENCE [LARGE SCALE GENOMIC DNA]</scope>
    <source>
        <strain evidence="19">Duroc</strain>
    </source>
</reference>
<keyword evidence="6 15" id="KW-0816">Tricarboxylic acid cycle</keyword>
<evidence type="ECO:0000256" key="15">
    <source>
        <dbReference type="RuleBase" id="RU361266"/>
    </source>
</evidence>
<comment type="cofactor">
    <cofactor evidence="2">
        <name>Mg(2+)</name>
        <dbReference type="ChEBI" id="CHEBI:18420"/>
    </cofactor>
</comment>
<evidence type="ECO:0000256" key="5">
    <source>
        <dbReference type="ARBA" id="ARBA00011525"/>
    </source>
</evidence>
<dbReference type="FunFam" id="3.40.718.10:FF:000011">
    <property type="entry name" value="Isocitrate dehydrogenase [NAD] subunit, mitochondrial"/>
    <property type="match status" value="1"/>
</dbReference>
<feature type="region of interest" description="Disordered" evidence="16">
    <location>
        <begin position="423"/>
        <end position="452"/>
    </location>
</feature>
<evidence type="ECO:0000256" key="4">
    <source>
        <dbReference type="ARBA" id="ARBA00007769"/>
    </source>
</evidence>
<evidence type="ECO:0000313" key="19">
    <source>
        <dbReference type="Proteomes" id="UP000008227"/>
    </source>
</evidence>
<evidence type="ECO:0000256" key="16">
    <source>
        <dbReference type="SAM" id="MobiDB-lite"/>
    </source>
</evidence>
<dbReference type="AlphaFoldDB" id="A0A5G2QJF8"/>
<dbReference type="GO" id="GO:0006099">
    <property type="term" value="P:tricarboxylic acid cycle"/>
    <property type="evidence" value="ECO:0007669"/>
    <property type="project" value="UniProtKB-UniRule"/>
</dbReference>
<dbReference type="GO" id="GO:0005739">
    <property type="term" value="C:mitochondrion"/>
    <property type="evidence" value="ECO:0007669"/>
    <property type="project" value="UniProtKB-SubCell"/>
</dbReference>
<organism evidence="18 19">
    <name type="scientific">Sus scrofa</name>
    <name type="common">Pig</name>
    <dbReference type="NCBI Taxonomy" id="9823"/>
    <lineage>
        <taxon>Eukaryota</taxon>
        <taxon>Metazoa</taxon>
        <taxon>Chordata</taxon>
        <taxon>Craniata</taxon>
        <taxon>Vertebrata</taxon>
        <taxon>Euteleostomi</taxon>
        <taxon>Mammalia</taxon>
        <taxon>Eutheria</taxon>
        <taxon>Laurasiatheria</taxon>
        <taxon>Artiodactyla</taxon>
        <taxon>Suina</taxon>
        <taxon>Suidae</taxon>
        <taxon>Sus</taxon>
    </lineage>
</organism>
<dbReference type="SMART" id="SM01329">
    <property type="entry name" value="Iso_dh"/>
    <property type="match status" value="1"/>
</dbReference>
<evidence type="ECO:0000256" key="10">
    <source>
        <dbReference type="ARBA" id="ARBA00022842"/>
    </source>
</evidence>
<comment type="subcellular location">
    <subcellularLocation>
        <location evidence="3 15">Mitochondrion</location>
    </subcellularLocation>
</comment>
<evidence type="ECO:0000256" key="7">
    <source>
        <dbReference type="ARBA" id="ARBA00022723"/>
    </source>
</evidence>
<dbReference type="InterPro" id="IPR024084">
    <property type="entry name" value="IsoPropMal-DH-like_dom"/>
</dbReference>
<keyword evidence="10" id="KW-0460">Magnesium</keyword>
<dbReference type="InParanoid" id="A0A5G2QJF8"/>
<evidence type="ECO:0000256" key="8">
    <source>
        <dbReference type="ARBA" id="ARBA00022741"/>
    </source>
</evidence>
<dbReference type="Ensembl" id="ENSSSCT00000074335.2">
    <property type="protein sequence ID" value="ENSSSCP00000062175.2"/>
    <property type="gene ID" value="ENSSSCG00000012783.5"/>
</dbReference>
<dbReference type="GO" id="GO:0045242">
    <property type="term" value="C:isocitrate dehydrogenase complex (NAD+)"/>
    <property type="evidence" value="ECO:0007669"/>
    <property type="project" value="Ensembl"/>
</dbReference>
<keyword evidence="9" id="KW-0067">ATP-binding</keyword>
<dbReference type="GO" id="GO:0005524">
    <property type="term" value="F:ATP binding"/>
    <property type="evidence" value="ECO:0007669"/>
    <property type="project" value="UniProtKB-KW"/>
</dbReference>
<dbReference type="Proteomes" id="UP000008227">
    <property type="component" value="Chromosome X"/>
</dbReference>
<evidence type="ECO:0000256" key="12">
    <source>
        <dbReference type="ARBA" id="ARBA00023128"/>
    </source>
</evidence>
<dbReference type="GO" id="GO:0016616">
    <property type="term" value="F:oxidoreductase activity, acting on the CH-OH group of donors, NAD or NADP as acceptor"/>
    <property type="evidence" value="ECO:0007669"/>
    <property type="project" value="InterPro"/>
</dbReference>
<dbReference type="InterPro" id="IPR019818">
    <property type="entry name" value="IsoCit/isopropylmalate_DH_CS"/>
</dbReference>
<feature type="region of interest" description="Disordered" evidence="16">
    <location>
        <begin position="329"/>
        <end position="351"/>
    </location>
</feature>
<evidence type="ECO:0000256" key="13">
    <source>
        <dbReference type="ARBA" id="ARBA00023211"/>
    </source>
</evidence>
<keyword evidence="7" id="KW-0479">Metal-binding</keyword>
<dbReference type="PANTHER" id="PTHR11835">
    <property type="entry name" value="DECARBOXYLATING DEHYDROGENASES-ISOCITRATE, ISOPROPYLMALATE, TARTRATE"/>
    <property type="match status" value="1"/>
</dbReference>
<accession>A0A5G2QJF8</accession>
<comment type="subunit">
    <text evidence="5">Heterooligomer of subunits alpha (IDH3A), beta (IDH3B), and gamma (IDH3G) in the apparent ratio of 2:1:1. The heterodimer containing one IDH3A and one IDH3B subunit and the heterodimer containing one IDH3A and one IDH3G subunit assemble into a heterotetramer (which contains two subunits of IDH3A, one of IDH3B and one of IDH3G) and further into the heterooctamer.</text>
</comment>
<dbReference type="SUPFAM" id="SSF53659">
    <property type="entry name" value="Isocitrate/Isopropylmalate dehydrogenase-like"/>
    <property type="match status" value="1"/>
</dbReference>
<dbReference type="InterPro" id="IPR004434">
    <property type="entry name" value="Isocitrate_DH_NAD"/>
</dbReference>
<dbReference type="GeneTree" id="ENSGT00950000182989"/>
<dbReference type="Bgee" id="ENSSSCG00000012783">
    <property type="expression patterns" value="Expressed in psoas major muscle and 44 other cell types or tissues"/>
</dbReference>
<reference evidence="18" key="2">
    <citation type="journal article" date="2020" name="Gigascience">
        <title>An improved pig reference genome sequence to enable pig genetics and genomics research.</title>
        <authorList>
            <person name="Warr A."/>
            <person name="Affara N."/>
            <person name="Aken B."/>
            <person name="Beiki H."/>
            <person name="Bickhart D.M."/>
            <person name="Billis K."/>
            <person name="Chow W."/>
            <person name="Eory L."/>
            <person name="Finlayson H.A."/>
            <person name="Flicek P."/>
            <person name="Giron C.G."/>
            <person name="Griffin D.K."/>
            <person name="Hall R."/>
            <person name="Hannum G."/>
            <person name="Hourlier T."/>
            <person name="Howe K."/>
            <person name="Hume D.A."/>
            <person name="Izuogu O."/>
            <person name="Kim K."/>
            <person name="Koren S."/>
            <person name="Liu H."/>
            <person name="Manchanda N."/>
            <person name="Martin F.J."/>
            <person name="Nonneman D.J."/>
            <person name="O'Connor R.E."/>
            <person name="Phillippy A.M."/>
            <person name="Rohrer G.A."/>
            <person name="Rosen B.D."/>
            <person name="Rund L.A."/>
            <person name="Sargent C.A."/>
            <person name="Schook L.B."/>
            <person name="Schroeder S.G."/>
            <person name="Schwartz A.S."/>
            <person name="Skinner B.M."/>
            <person name="Talbot R."/>
            <person name="Tseng E."/>
            <person name="Tuggle C.K."/>
            <person name="Watson M."/>
            <person name="Smith T.P.L."/>
            <person name="Archibald A.L."/>
        </authorList>
    </citation>
    <scope>NUCLEOTIDE SEQUENCE [LARGE SCALE GENOMIC DNA]</scope>
    <source>
        <strain evidence="18">Duroc</strain>
    </source>
</reference>
<keyword evidence="19" id="KW-1185">Reference proteome</keyword>
<name>A0A5G2QJF8_PIG</name>
<dbReference type="PROSITE" id="PS00470">
    <property type="entry name" value="IDH_IMDH"/>
    <property type="match status" value="1"/>
</dbReference>
<keyword evidence="8" id="KW-0547">Nucleotide-binding</keyword>
<keyword evidence="12 15" id="KW-0496">Mitochondrion</keyword>
<evidence type="ECO:0000256" key="6">
    <source>
        <dbReference type="ARBA" id="ARBA00022532"/>
    </source>
</evidence>
<dbReference type="GO" id="GO:0051287">
    <property type="term" value="F:NAD binding"/>
    <property type="evidence" value="ECO:0007669"/>
    <property type="project" value="UniProtKB-UniRule"/>
</dbReference>
<dbReference type="Reactome" id="R-SSC-71403">
    <property type="pathway name" value="Citric acid cycle (TCA cycle)"/>
</dbReference>
<keyword evidence="13" id="KW-0464">Manganese</keyword>
<keyword evidence="11 15" id="KW-0809">Transit peptide</keyword>
<gene>
    <name evidence="18" type="primary">IDH3G</name>
</gene>
<dbReference type="PANTHER" id="PTHR11835:SF78">
    <property type="entry name" value="ISOCITRATE DEHYDROGENASE [NAD] SUBUNIT GAMMA, MITOCHONDRIAL"/>
    <property type="match status" value="1"/>
</dbReference>